<dbReference type="Proteomes" id="UP000272400">
    <property type="component" value="Unassembled WGS sequence"/>
</dbReference>
<dbReference type="EMBL" id="RJKE01000001">
    <property type="protein sequence ID" value="ROO85159.1"/>
    <property type="molecule type" value="Genomic_DNA"/>
</dbReference>
<accession>A0A3N1CV21</accession>
<dbReference type="InterPro" id="IPR050259">
    <property type="entry name" value="SDR"/>
</dbReference>
<keyword evidence="4" id="KW-1185">Reference proteome</keyword>
<dbReference type="PANTHER" id="PTHR42879">
    <property type="entry name" value="3-OXOACYL-(ACYL-CARRIER-PROTEIN) REDUCTASE"/>
    <property type="match status" value="1"/>
</dbReference>
<dbReference type="InterPro" id="IPR020904">
    <property type="entry name" value="Sc_DH/Rdtase_CS"/>
</dbReference>
<dbReference type="PRINTS" id="PR00081">
    <property type="entry name" value="GDHRDH"/>
</dbReference>
<evidence type="ECO:0000313" key="3">
    <source>
        <dbReference type="EMBL" id="ROO85159.1"/>
    </source>
</evidence>
<dbReference type="InterPro" id="IPR002347">
    <property type="entry name" value="SDR_fam"/>
</dbReference>
<reference evidence="3 4" key="1">
    <citation type="submission" date="2018-11" db="EMBL/GenBank/DDBJ databases">
        <title>Sequencing the genomes of 1000 actinobacteria strains.</title>
        <authorList>
            <person name="Klenk H.-P."/>
        </authorList>
    </citation>
    <scope>NUCLEOTIDE SEQUENCE [LARGE SCALE GENOMIC DNA]</scope>
    <source>
        <strain evidence="3 4">DSM 44254</strain>
    </source>
</reference>
<proteinExistence type="inferred from homology"/>
<dbReference type="GO" id="GO:0032787">
    <property type="term" value="P:monocarboxylic acid metabolic process"/>
    <property type="evidence" value="ECO:0007669"/>
    <property type="project" value="UniProtKB-ARBA"/>
</dbReference>
<keyword evidence="2" id="KW-0560">Oxidoreductase</keyword>
<organism evidence="3 4">
    <name type="scientific">Actinocorallia herbida</name>
    <dbReference type="NCBI Taxonomy" id="58109"/>
    <lineage>
        <taxon>Bacteria</taxon>
        <taxon>Bacillati</taxon>
        <taxon>Actinomycetota</taxon>
        <taxon>Actinomycetes</taxon>
        <taxon>Streptosporangiales</taxon>
        <taxon>Thermomonosporaceae</taxon>
        <taxon>Actinocorallia</taxon>
    </lineage>
</organism>
<dbReference type="OrthoDB" id="7064009at2"/>
<dbReference type="Pfam" id="PF13561">
    <property type="entry name" value="adh_short_C2"/>
    <property type="match status" value="1"/>
</dbReference>
<dbReference type="PROSITE" id="PS00061">
    <property type="entry name" value="ADH_SHORT"/>
    <property type="match status" value="1"/>
</dbReference>
<dbReference type="PANTHER" id="PTHR42879:SF6">
    <property type="entry name" value="NADPH-DEPENDENT REDUCTASE BACG"/>
    <property type="match status" value="1"/>
</dbReference>
<name>A0A3N1CV21_9ACTN</name>
<dbReference type="GO" id="GO:0016491">
    <property type="term" value="F:oxidoreductase activity"/>
    <property type="evidence" value="ECO:0007669"/>
    <property type="project" value="UniProtKB-KW"/>
</dbReference>
<dbReference type="RefSeq" id="WP_123664698.1">
    <property type="nucleotide sequence ID" value="NZ_RJKE01000001.1"/>
</dbReference>
<gene>
    <name evidence="3" type="ORF">EDD29_2699</name>
</gene>
<evidence type="ECO:0000256" key="2">
    <source>
        <dbReference type="ARBA" id="ARBA00023002"/>
    </source>
</evidence>
<evidence type="ECO:0000256" key="1">
    <source>
        <dbReference type="ARBA" id="ARBA00006484"/>
    </source>
</evidence>
<sequence>MDLGLGGAAAVVTGGTKGMGRAVAEVLAAEGARVAVMARGRAALDETVDALRGKGAPEAVGLVADFADPESVTAAFADIGRRWGALNVLVHTIGPGSGTFDALDDAGWADAFDRGTMSAVRAVREALPLLRAAEWGRICTFGAMSVRRPNARTVAYSASKAALASVTKNLAKSLGPEGILVNCVCPGTIVTASFTETLRPILAADGLDAADPAHVMTWIGRAFHESAALGRAGLPEEVASLTAYLVSRRNGYTTGALVNVDGGSDF</sequence>
<dbReference type="Gene3D" id="3.40.50.720">
    <property type="entry name" value="NAD(P)-binding Rossmann-like Domain"/>
    <property type="match status" value="1"/>
</dbReference>
<protein>
    <submittedName>
        <fullName evidence="3">NAD(P)-dependent dehydrogenase (Short-subunit alcohol dehydrogenase family)</fullName>
    </submittedName>
</protein>
<evidence type="ECO:0000313" key="4">
    <source>
        <dbReference type="Proteomes" id="UP000272400"/>
    </source>
</evidence>
<dbReference type="FunFam" id="3.40.50.720:FF:000084">
    <property type="entry name" value="Short-chain dehydrogenase reductase"/>
    <property type="match status" value="1"/>
</dbReference>
<dbReference type="InterPro" id="IPR036291">
    <property type="entry name" value="NAD(P)-bd_dom_sf"/>
</dbReference>
<dbReference type="AlphaFoldDB" id="A0A3N1CV21"/>
<comment type="caution">
    <text evidence="3">The sequence shown here is derived from an EMBL/GenBank/DDBJ whole genome shotgun (WGS) entry which is preliminary data.</text>
</comment>
<dbReference type="SUPFAM" id="SSF51735">
    <property type="entry name" value="NAD(P)-binding Rossmann-fold domains"/>
    <property type="match status" value="1"/>
</dbReference>
<comment type="similarity">
    <text evidence="1">Belongs to the short-chain dehydrogenases/reductases (SDR) family.</text>
</comment>